<dbReference type="HOGENOM" id="CLU_2366507_0_0_6"/>
<dbReference type="RefSeq" id="WP_004780935.1">
    <property type="nucleotide sequence ID" value="NZ_KB849398.1"/>
</dbReference>
<gene>
    <name evidence="1" type="ORF">F969_00652</name>
</gene>
<keyword evidence="2" id="KW-1185">Reference proteome</keyword>
<dbReference type="EMBL" id="APPE01000031">
    <property type="protein sequence ID" value="ENV00420.1"/>
    <property type="molecule type" value="Genomic_DNA"/>
</dbReference>
<dbReference type="PATRIC" id="fig|1217710.3.peg.612"/>
<comment type="caution">
    <text evidence="1">The sequence shown here is derived from an EMBL/GenBank/DDBJ whole genome shotgun (WGS) entry which is preliminary data.</text>
</comment>
<name>N8WZT5_9GAMM</name>
<reference evidence="1 2" key="1">
    <citation type="submission" date="2013-02" db="EMBL/GenBank/DDBJ databases">
        <title>The Genome Sequence of Acinetobacter sp. NIPH 899.</title>
        <authorList>
            <consortium name="The Broad Institute Genome Sequencing Platform"/>
            <consortium name="The Broad Institute Genome Sequencing Center for Infectious Disease"/>
            <person name="Cerqueira G."/>
            <person name="Feldgarden M."/>
            <person name="Courvalin P."/>
            <person name="Perichon B."/>
            <person name="Grillot-Courvalin C."/>
            <person name="Clermont D."/>
            <person name="Rocha E."/>
            <person name="Yoon E.-J."/>
            <person name="Nemec A."/>
            <person name="Walker B."/>
            <person name="Young S.K."/>
            <person name="Zeng Q."/>
            <person name="Gargeya S."/>
            <person name="Fitzgerald M."/>
            <person name="Haas B."/>
            <person name="Abouelleil A."/>
            <person name="Alvarado L."/>
            <person name="Arachchi H.M."/>
            <person name="Berlin A.M."/>
            <person name="Chapman S.B."/>
            <person name="Dewar J."/>
            <person name="Goldberg J."/>
            <person name="Griggs A."/>
            <person name="Gujja S."/>
            <person name="Hansen M."/>
            <person name="Howarth C."/>
            <person name="Imamovic A."/>
            <person name="Larimer J."/>
            <person name="McCowan C."/>
            <person name="Murphy C."/>
            <person name="Neiman D."/>
            <person name="Pearson M."/>
            <person name="Priest M."/>
            <person name="Roberts A."/>
            <person name="Saif S."/>
            <person name="Shea T."/>
            <person name="Sisk P."/>
            <person name="Sykes S."/>
            <person name="Wortman J."/>
            <person name="Nusbaum C."/>
            <person name="Birren B."/>
        </authorList>
    </citation>
    <scope>NUCLEOTIDE SEQUENCE [LARGE SCALE GENOMIC DNA]</scope>
    <source>
        <strain evidence="1 2">NIPH 899</strain>
    </source>
</reference>
<evidence type="ECO:0000313" key="1">
    <source>
        <dbReference type="EMBL" id="ENV00420.1"/>
    </source>
</evidence>
<sequence length="95" mass="10679">MGIPQEETKLKANISTDISLDLFLSSIGSNFLIGKAVEYLVEIGCNPQLDEHESILNAIYYLVGELEENHSHAADQWRKSPVLQYIASMLENKEN</sequence>
<accession>N8WZT5</accession>
<dbReference type="AlphaFoldDB" id="N8WZT5"/>
<evidence type="ECO:0000313" key="2">
    <source>
        <dbReference type="Proteomes" id="UP000013070"/>
    </source>
</evidence>
<protein>
    <submittedName>
        <fullName evidence="1">Uncharacterized protein</fullName>
    </submittedName>
</protein>
<dbReference type="Proteomes" id="UP000013070">
    <property type="component" value="Unassembled WGS sequence"/>
</dbReference>
<organism evidence="1 2">
    <name type="scientific">Acinetobacter variabilis</name>
    <dbReference type="NCBI Taxonomy" id="70346"/>
    <lineage>
        <taxon>Bacteria</taxon>
        <taxon>Pseudomonadati</taxon>
        <taxon>Pseudomonadota</taxon>
        <taxon>Gammaproteobacteria</taxon>
        <taxon>Moraxellales</taxon>
        <taxon>Moraxellaceae</taxon>
        <taxon>Acinetobacter</taxon>
    </lineage>
</organism>
<proteinExistence type="predicted"/>